<organism evidence="2 3">
    <name type="scientific">Exidia glandulosa HHB12029</name>
    <dbReference type="NCBI Taxonomy" id="1314781"/>
    <lineage>
        <taxon>Eukaryota</taxon>
        <taxon>Fungi</taxon>
        <taxon>Dikarya</taxon>
        <taxon>Basidiomycota</taxon>
        <taxon>Agaricomycotina</taxon>
        <taxon>Agaricomycetes</taxon>
        <taxon>Auriculariales</taxon>
        <taxon>Exidiaceae</taxon>
        <taxon>Exidia</taxon>
    </lineage>
</organism>
<sequence>MAAPHAKHVSDGPGNRVTRKRREESVRTASRSLRAPQNSCRYSTMWLVEMVACGLRAVLDEIGLMDTKGRQHRQEEHTEQRRQRKKSPNYHAVPYAHKRLADDIYPRAHETRPSKKKTP</sequence>
<accession>A0A165ZK38</accession>
<feature type="region of interest" description="Disordered" evidence="1">
    <location>
        <begin position="67"/>
        <end position="119"/>
    </location>
</feature>
<reference evidence="2 3" key="1">
    <citation type="journal article" date="2016" name="Mol. Biol. Evol.">
        <title>Comparative Genomics of Early-Diverging Mushroom-Forming Fungi Provides Insights into the Origins of Lignocellulose Decay Capabilities.</title>
        <authorList>
            <person name="Nagy L.G."/>
            <person name="Riley R."/>
            <person name="Tritt A."/>
            <person name="Adam C."/>
            <person name="Daum C."/>
            <person name="Floudas D."/>
            <person name="Sun H."/>
            <person name="Yadav J.S."/>
            <person name="Pangilinan J."/>
            <person name="Larsson K.H."/>
            <person name="Matsuura K."/>
            <person name="Barry K."/>
            <person name="Labutti K."/>
            <person name="Kuo R."/>
            <person name="Ohm R.A."/>
            <person name="Bhattacharya S.S."/>
            <person name="Shirouzu T."/>
            <person name="Yoshinaga Y."/>
            <person name="Martin F.M."/>
            <person name="Grigoriev I.V."/>
            <person name="Hibbett D.S."/>
        </authorList>
    </citation>
    <scope>NUCLEOTIDE SEQUENCE [LARGE SCALE GENOMIC DNA]</scope>
    <source>
        <strain evidence="2 3">HHB12029</strain>
    </source>
</reference>
<feature type="region of interest" description="Disordered" evidence="1">
    <location>
        <begin position="1"/>
        <end position="36"/>
    </location>
</feature>
<gene>
    <name evidence="2" type="ORF">EXIGLDRAFT_315569</name>
</gene>
<protein>
    <submittedName>
        <fullName evidence="2">Uncharacterized protein</fullName>
    </submittedName>
</protein>
<dbReference type="AlphaFoldDB" id="A0A165ZK38"/>
<feature type="compositionally biased region" description="Basic and acidic residues" evidence="1">
    <location>
        <begin position="67"/>
        <end position="81"/>
    </location>
</feature>
<feature type="compositionally biased region" description="Basic and acidic residues" evidence="1">
    <location>
        <begin position="99"/>
        <end position="113"/>
    </location>
</feature>
<dbReference type="EMBL" id="KV426274">
    <property type="protein sequence ID" value="KZV83379.1"/>
    <property type="molecule type" value="Genomic_DNA"/>
</dbReference>
<dbReference type="InParanoid" id="A0A165ZK38"/>
<name>A0A165ZK38_EXIGL</name>
<proteinExistence type="predicted"/>
<evidence type="ECO:0000313" key="2">
    <source>
        <dbReference type="EMBL" id="KZV83379.1"/>
    </source>
</evidence>
<feature type="compositionally biased region" description="Polar residues" evidence="1">
    <location>
        <begin position="27"/>
        <end position="36"/>
    </location>
</feature>
<dbReference type="Proteomes" id="UP000077266">
    <property type="component" value="Unassembled WGS sequence"/>
</dbReference>
<evidence type="ECO:0000313" key="3">
    <source>
        <dbReference type="Proteomes" id="UP000077266"/>
    </source>
</evidence>
<keyword evidence="3" id="KW-1185">Reference proteome</keyword>
<evidence type="ECO:0000256" key="1">
    <source>
        <dbReference type="SAM" id="MobiDB-lite"/>
    </source>
</evidence>